<keyword evidence="2" id="KW-1185">Reference proteome</keyword>
<dbReference type="AlphaFoldDB" id="A0A8C6FF26"/>
<protein>
    <submittedName>
        <fullName evidence="1">Uncharacterized protein</fullName>
    </submittedName>
</protein>
<dbReference type="Ensembl" id="ENSMMST00000001620.1">
    <property type="protein sequence ID" value="ENSMMSP00000001477.1"/>
    <property type="gene ID" value="ENSMMSG00000001188.1"/>
</dbReference>
<evidence type="ECO:0000313" key="1">
    <source>
        <dbReference type="Ensembl" id="ENSMMSP00000001477.1"/>
    </source>
</evidence>
<accession>A0A8C6FF26</accession>
<dbReference type="Proteomes" id="UP000694544">
    <property type="component" value="Unplaced"/>
</dbReference>
<proteinExistence type="predicted"/>
<dbReference type="GeneTree" id="ENSGT00990000213840"/>
<reference evidence="1" key="1">
    <citation type="submission" date="2025-08" db="UniProtKB">
        <authorList>
            <consortium name="Ensembl"/>
        </authorList>
    </citation>
    <scope>IDENTIFICATION</scope>
</reference>
<reference evidence="1" key="2">
    <citation type="submission" date="2025-09" db="UniProtKB">
        <authorList>
            <consortium name="Ensembl"/>
        </authorList>
    </citation>
    <scope>IDENTIFICATION</scope>
</reference>
<name>A0A8C6FF26_MOSMO</name>
<organism evidence="1 2">
    <name type="scientific">Moschus moschiferus</name>
    <name type="common">Siberian musk deer</name>
    <name type="synonym">Moschus sibiricus</name>
    <dbReference type="NCBI Taxonomy" id="68415"/>
    <lineage>
        <taxon>Eukaryota</taxon>
        <taxon>Metazoa</taxon>
        <taxon>Chordata</taxon>
        <taxon>Craniata</taxon>
        <taxon>Vertebrata</taxon>
        <taxon>Euteleostomi</taxon>
        <taxon>Mammalia</taxon>
        <taxon>Eutheria</taxon>
        <taxon>Laurasiatheria</taxon>
        <taxon>Artiodactyla</taxon>
        <taxon>Ruminantia</taxon>
        <taxon>Pecora</taxon>
        <taxon>Moschidae</taxon>
        <taxon>Moschus</taxon>
    </lineage>
</organism>
<evidence type="ECO:0000313" key="2">
    <source>
        <dbReference type="Proteomes" id="UP000694544"/>
    </source>
</evidence>
<sequence>MYFLRKIKSLGDTIVIFQYRDKITVQIHQGDGRQCLIHFLLYKSVVYRAEIICQLKISTQKIVNGHQSLKRRSGRSPKKGKKK</sequence>